<evidence type="ECO:0000256" key="1">
    <source>
        <dbReference type="SAM" id="MobiDB-lite"/>
    </source>
</evidence>
<dbReference type="EMBL" id="MU253840">
    <property type="protein sequence ID" value="KAG9245571.1"/>
    <property type="molecule type" value="Genomic_DNA"/>
</dbReference>
<organism evidence="2 3">
    <name type="scientific">Calycina marina</name>
    <dbReference type="NCBI Taxonomy" id="1763456"/>
    <lineage>
        <taxon>Eukaryota</taxon>
        <taxon>Fungi</taxon>
        <taxon>Dikarya</taxon>
        <taxon>Ascomycota</taxon>
        <taxon>Pezizomycotina</taxon>
        <taxon>Leotiomycetes</taxon>
        <taxon>Helotiales</taxon>
        <taxon>Pezizellaceae</taxon>
        <taxon>Calycina</taxon>
    </lineage>
</organism>
<gene>
    <name evidence="2" type="ORF">BJ878DRAFT_10347</name>
</gene>
<feature type="region of interest" description="Disordered" evidence="1">
    <location>
        <begin position="1"/>
        <end position="24"/>
    </location>
</feature>
<reference evidence="2" key="1">
    <citation type="journal article" date="2021" name="IMA Fungus">
        <title>Genomic characterization of three marine fungi, including Emericellopsis atlantica sp. nov. with signatures of a generalist lifestyle and marine biomass degradation.</title>
        <authorList>
            <person name="Hagestad O.C."/>
            <person name="Hou L."/>
            <person name="Andersen J.H."/>
            <person name="Hansen E.H."/>
            <person name="Altermark B."/>
            <person name="Li C."/>
            <person name="Kuhnert E."/>
            <person name="Cox R.J."/>
            <person name="Crous P.W."/>
            <person name="Spatafora J.W."/>
            <person name="Lail K."/>
            <person name="Amirebrahimi M."/>
            <person name="Lipzen A."/>
            <person name="Pangilinan J."/>
            <person name="Andreopoulos W."/>
            <person name="Hayes R.D."/>
            <person name="Ng V."/>
            <person name="Grigoriev I.V."/>
            <person name="Jackson S.A."/>
            <person name="Sutton T.D.S."/>
            <person name="Dobson A.D.W."/>
            <person name="Rama T."/>
        </authorList>
    </citation>
    <scope>NUCLEOTIDE SEQUENCE</scope>
    <source>
        <strain evidence="2">TRa3180A</strain>
    </source>
</reference>
<name>A0A9P7Z5D4_9HELO</name>
<evidence type="ECO:0000313" key="2">
    <source>
        <dbReference type="EMBL" id="KAG9245571.1"/>
    </source>
</evidence>
<comment type="caution">
    <text evidence="2">The sequence shown here is derived from an EMBL/GenBank/DDBJ whole genome shotgun (WGS) entry which is preliminary data.</text>
</comment>
<dbReference type="AlphaFoldDB" id="A0A9P7Z5D4"/>
<evidence type="ECO:0000313" key="3">
    <source>
        <dbReference type="Proteomes" id="UP000887226"/>
    </source>
</evidence>
<proteinExistence type="predicted"/>
<protein>
    <submittedName>
        <fullName evidence="2">Uncharacterized protein</fullName>
    </submittedName>
</protein>
<feature type="compositionally biased region" description="Basic residues" evidence="1">
    <location>
        <begin position="14"/>
        <end position="24"/>
    </location>
</feature>
<accession>A0A9P7Z5D4</accession>
<dbReference type="Proteomes" id="UP000887226">
    <property type="component" value="Unassembled WGS sequence"/>
</dbReference>
<sequence>MEKQREDFGSMATRRARGVSKQFGRHSRISKATCKMLIYKDRNPFRKQPFMIEQFKLPVGKCQLQRKLCEYTKGYRRLNARSLRRLYRQRNGGSSRHMAGSMATKVLTISGPTRSSSTRHISTLAHRLLEIYWQKKTRGTTPRTLENGSHVRGASFTSLLRSHGEGNQSFSSMTMNKITKSVLPYPRKPRRPKTESLEDYNALVQEWDAGKPHDVEVKVKGNHVTQKH</sequence>
<keyword evidence="3" id="KW-1185">Reference proteome</keyword>